<gene>
    <name evidence="2" type="ORF">V2E26_02710</name>
</gene>
<dbReference type="Proteomes" id="UP001431935">
    <property type="component" value="Chromosome"/>
</dbReference>
<feature type="transmembrane region" description="Helical" evidence="1">
    <location>
        <begin position="6"/>
        <end position="30"/>
    </location>
</feature>
<sequence>MINSNYLVVIWVILALVISCTTITILIIWANKKKYTAKNKNGFMCLEINVDKNRIKHLNNIADVNNEPFFLKKLNLLNNRWKKIEDFQKLLDKKSNFLISNSLKNKENSIISFEKQPHKFSAWKTKINMEIVFVSSNVAYLTINWNEINNKEEEVFEPINNNISFLLDQNSKYKACGFILNYKNLNNVNNFINLFKSCCLKIKARGIKVFLDWNKLFFVFPYSKFKKKSIIKAVDAIQDNSKHFGYLYETFFTFENTLLTNKNNYSYELIFDYIKTHSLNHLDISTIDFENNKDLKLFKEKYEYVTDEILRSNNIDLKNFSFNDFGDKNSKLSMLLIDKKFDELNIDNRDVLTTLDIYKNYYLKFYENSNIINLHGKILNIEDFIFGLVDNKFIKQVITSDKSLFHLININSKKSMLRVKKKIEQIQEESPKASIGIKVYKINDDIINEIGEWSKIIWLDKNLTNSLNEPKTMLYVNLLMKKAEQLKISLIFEKLDFKNYKKMLYNNNLKLFYTIDKNQNKTKKER</sequence>
<keyword evidence="1" id="KW-1133">Transmembrane helix</keyword>
<organism evidence="2 3">
    <name type="scientific">Metamycoplasma gateae</name>
    <dbReference type="NCBI Taxonomy" id="35769"/>
    <lineage>
        <taxon>Bacteria</taxon>
        <taxon>Bacillati</taxon>
        <taxon>Mycoplasmatota</taxon>
        <taxon>Mycoplasmoidales</taxon>
        <taxon>Metamycoplasmataceae</taxon>
        <taxon>Metamycoplasma</taxon>
    </lineage>
</organism>
<keyword evidence="3" id="KW-1185">Reference proteome</keyword>
<keyword evidence="1" id="KW-0812">Transmembrane</keyword>
<dbReference type="PROSITE" id="PS51450">
    <property type="entry name" value="LRR"/>
    <property type="match status" value="1"/>
</dbReference>
<protein>
    <submittedName>
        <fullName evidence="2">Uncharacterized protein</fullName>
    </submittedName>
</protein>
<evidence type="ECO:0000256" key="1">
    <source>
        <dbReference type="SAM" id="Phobius"/>
    </source>
</evidence>
<dbReference type="NCBIfam" id="NF045955">
    <property type="entry name" value="MHO_4530_fam"/>
    <property type="match status" value="1"/>
</dbReference>
<dbReference type="RefSeq" id="WP_330463343.1">
    <property type="nucleotide sequence ID" value="NZ_CP143578.1"/>
</dbReference>
<accession>A0ABZ2AGQ3</accession>
<reference evidence="2" key="1">
    <citation type="submission" date="2024-01" db="EMBL/GenBank/DDBJ databases">
        <title>Complete genome sequence of Mycoplasma gateae strain 3700.</title>
        <authorList>
            <person name="Spergser J."/>
        </authorList>
    </citation>
    <scope>NUCLEOTIDE SEQUENCE [LARGE SCALE GENOMIC DNA]</scope>
    <source>
        <strain evidence="2">3700</strain>
    </source>
</reference>
<evidence type="ECO:0000313" key="3">
    <source>
        <dbReference type="Proteomes" id="UP001431935"/>
    </source>
</evidence>
<evidence type="ECO:0000313" key="2">
    <source>
        <dbReference type="EMBL" id="WVN21304.1"/>
    </source>
</evidence>
<dbReference type="InterPro" id="IPR001611">
    <property type="entry name" value="Leu-rich_rpt"/>
</dbReference>
<dbReference type="EMBL" id="CP143578">
    <property type="protein sequence ID" value="WVN21304.1"/>
    <property type="molecule type" value="Genomic_DNA"/>
</dbReference>
<proteinExistence type="predicted"/>
<keyword evidence="1" id="KW-0472">Membrane</keyword>
<name>A0ABZ2AGQ3_9BACT</name>